<name>X0ZAJ2_9ZZZZ</name>
<organism evidence="2">
    <name type="scientific">marine sediment metagenome</name>
    <dbReference type="NCBI Taxonomy" id="412755"/>
    <lineage>
        <taxon>unclassified sequences</taxon>
        <taxon>metagenomes</taxon>
        <taxon>ecological metagenomes</taxon>
    </lineage>
</organism>
<keyword evidence="1" id="KW-0472">Membrane</keyword>
<feature type="non-terminal residue" evidence="2">
    <location>
        <position position="1"/>
    </location>
</feature>
<evidence type="ECO:0000256" key="1">
    <source>
        <dbReference type="SAM" id="Phobius"/>
    </source>
</evidence>
<keyword evidence="1" id="KW-1133">Transmembrane helix</keyword>
<dbReference type="EMBL" id="BART01007950">
    <property type="protein sequence ID" value="GAG66254.1"/>
    <property type="molecule type" value="Genomic_DNA"/>
</dbReference>
<dbReference type="AlphaFoldDB" id="X0ZAJ2"/>
<keyword evidence="1" id="KW-0812">Transmembrane</keyword>
<protein>
    <submittedName>
        <fullName evidence="2">Uncharacterized protein</fullName>
    </submittedName>
</protein>
<feature type="transmembrane region" description="Helical" evidence="1">
    <location>
        <begin position="12"/>
        <end position="33"/>
    </location>
</feature>
<proteinExistence type="predicted"/>
<sequence length="39" mass="4210">FGGIGLGVSTLAGFFPLWLPLMITILVVTIMVIEYKKGN</sequence>
<reference evidence="2" key="1">
    <citation type="journal article" date="2014" name="Front. Microbiol.">
        <title>High frequency of phylogenetically diverse reductive dehalogenase-homologous genes in deep subseafloor sedimentary metagenomes.</title>
        <authorList>
            <person name="Kawai M."/>
            <person name="Futagami T."/>
            <person name="Toyoda A."/>
            <person name="Takaki Y."/>
            <person name="Nishi S."/>
            <person name="Hori S."/>
            <person name="Arai W."/>
            <person name="Tsubouchi T."/>
            <person name="Morono Y."/>
            <person name="Uchiyama I."/>
            <person name="Ito T."/>
            <person name="Fujiyama A."/>
            <person name="Inagaki F."/>
            <person name="Takami H."/>
        </authorList>
    </citation>
    <scope>NUCLEOTIDE SEQUENCE</scope>
    <source>
        <strain evidence="2">Expedition CK06-06</strain>
    </source>
</reference>
<comment type="caution">
    <text evidence="2">The sequence shown here is derived from an EMBL/GenBank/DDBJ whole genome shotgun (WGS) entry which is preliminary data.</text>
</comment>
<accession>X0ZAJ2</accession>
<gene>
    <name evidence="2" type="ORF">S01H4_17980</name>
</gene>
<evidence type="ECO:0000313" key="2">
    <source>
        <dbReference type="EMBL" id="GAG66254.1"/>
    </source>
</evidence>